<dbReference type="InterPro" id="IPR043919">
    <property type="entry name" value="DUF5758"/>
</dbReference>
<name>A0A3G5A3M6_9VIRU</name>
<dbReference type="Gene3D" id="3.90.930.1">
    <property type="match status" value="1"/>
</dbReference>
<evidence type="ECO:0000313" key="1">
    <source>
        <dbReference type="EMBL" id="AYV81084.1"/>
    </source>
</evidence>
<gene>
    <name evidence="1" type="ORF">Harvfovirus15_28</name>
</gene>
<proteinExistence type="predicted"/>
<organism evidence="1">
    <name type="scientific">Harvfovirus sp</name>
    <dbReference type="NCBI Taxonomy" id="2487768"/>
    <lineage>
        <taxon>Viruses</taxon>
        <taxon>Varidnaviria</taxon>
        <taxon>Bamfordvirae</taxon>
        <taxon>Nucleocytoviricota</taxon>
        <taxon>Megaviricetes</taxon>
        <taxon>Imitervirales</taxon>
        <taxon>Mimiviridae</taxon>
        <taxon>Klosneuvirinae</taxon>
    </lineage>
</organism>
<protein>
    <submittedName>
        <fullName evidence="1">MORN repeat-containing protein</fullName>
    </submittedName>
</protein>
<reference evidence="1" key="1">
    <citation type="submission" date="2018-10" db="EMBL/GenBank/DDBJ databases">
        <title>Hidden diversity of soil giant viruses.</title>
        <authorList>
            <person name="Schulz F."/>
            <person name="Alteio L."/>
            <person name="Goudeau D."/>
            <person name="Ryan E.M."/>
            <person name="Malmstrom R.R."/>
            <person name="Blanchard J."/>
            <person name="Woyke T."/>
        </authorList>
    </citation>
    <scope>NUCLEOTIDE SEQUENCE</scope>
    <source>
        <strain evidence="1">HAV1</strain>
    </source>
</reference>
<sequence>MRKITEKRSTLFSTVYNEYWVDDNNLKHGLYLQMNSIGSILSECTYIRGKRHGTFSKYGGLNNWITEEVEYKDGKKYGYEKLWHHNGMLSCLSHYKNDLLDGKQIKFSSSGKICLQQEFCGGRLHGKKILFRENGMRSEVSDYVRGVLILVREFDSDEKAAGVITRYKDGVMIPKSYIRKDGTLMYEYEEQECGPVVLQLYNFSGLDCILEKGKVIEVWKACSVDKKFVFVKLRVPAEAKRVSPLNIFGKGRIEYGEVMAIVDELGKEEFKSAVSFVHKGGKPFVYEMGKTVRSEGFDDSIFNDCGEGIHVHKYKEDCLLWKKFLV</sequence>
<dbReference type="SUPFAM" id="SSF82185">
    <property type="entry name" value="Histone H3 K4-specific methyltransferase SET7/9 N-terminal domain"/>
    <property type="match status" value="1"/>
</dbReference>
<accession>A0A3G5A3M6</accession>
<dbReference type="EMBL" id="MK072257">
    <property type="protein sequence ID" value="AYV81084.1"/>
    <property type="molecule type" value="Genomic_DNA"/>
</dbReference>
<dbReference type="Pfam" id="PF19062">
    <property type="entry name" value="DUF5758"/>
    <property type="match status" value="1"/>
</dbReference>